<dbReference type="AlphaFoldDB" id="T0QQS3"/>
<keyword evidence="1" id="KW-0812">Transmembrane</keyword>
<dbReference type="RefSeq" id="XP_008609253.1">
    <property type="nucleotide sequence ID" value="XM_008611031.1"/>
</dbReference>
<dbReference type="GeneID" id="19946045"/>
<evidence type="ECO:0000256" key="1">
    <source>
        <dbReference type="SAM" id="Phobius"/>
    </source>
</evidence>
<evidence type="ECO:0008006" key="4">
    <source>
        <dbReference type="Google" id="ProtNLM"/>
    </source>
</evidence>
<dbReference type="Pfam" id="PF08592">
    <property type="entry name" value="Anthrone_oxy"/>
    <property type="match status" value="1"/>
</dbReference>
<dbReference type="PANTHER" id="PTHR36535">
    <property type="entry name" value="YALI0E30327P"/>
    <property type="match status" value="1"/>
</dbReference>
<gene>
    <name evidence="2" type="ORF">SDRG_05318</name>
</gene>
<dbReference type="Proteomes" id="UP000030762">
    <property type="component" value="Unassembled WGS sequence"/>
</dbReference>
<name>T0QQS3_SAPDV</name>
<keyword evidence="1" id="KW-1133">Transmembrane helix</keyword>
<dbReference type="VEuPathDB" id="FungiDB:SDRG_05318"/>
<sequence>MLKLVAVGCTAMYAGASVYISLVQHPSLLLMTDYRMQAIFFADMYDAAGRVMAPLSVLGSGAALTVWLINRSELMWLAGGLCMASILPYTTYYMLRLNATLRDPRRALRRGPTWLHQRLQQWGRHHAVRSFLSLTATSTMLFGLR</sequence>
<dbReference type="OrthoDB" id="65687at2759"/>
<evidence type="ECO:0000313" key="3">
    <source>
        <dbReference type="Proteomes" id="UP000030762"/>
    </source>
</evidence>
<dbReference type="InterPro" id="IPR013901">
    <property type="entry name" value="Anthrone_oxy"/>
</dbReference>
<proteinExistence type="predicted"/>
<dbReference type="eggNOG" id="ENOG502SC7E">
    <property type="taxonomic scope" value="Eukaryota"/>
</dbReference>
<feature type="transmembrane region" description="Helical" evidence="1">
    <location>
        <begin position="51"/>
        <end position="69"/>
    </location>
</feature>
<dbReference type="EMBL" id="JH767145">
    <property type="protein sequence ID" value="EQC37091.1"/>
    <property type="molecule type" value="Genomic_DNA"/>
</dbReference>
<keyword evidence="1" id="KW-0472">Membrane</keyword>
<reference evidence="2 3" key="1">
    <citation type="submission" date="2012-04" db="EMBL/GenBank/DDBJ databases">
        <title>The Genome Sequence of Saprolegnia declina VS20.</title>
        <authorList>
            <consortium name="The Broad Institute Genome Sequencing Platform"/>
            <person name="Russ C."/>
            <person name="Nusbaum C."/>
            <person name="Tyler B."/>
            <person name="van West P."/>
            <person name="Dieguez-Uribeondo J."/>
            <person name="de Bruijn I."/>
            <person name="Tripathy S."/>
            <person name="Jiang R."/>
            <person name="Young S.K."/>
            <person name="Zeng Q."/>
            <person name="Gargeya S."/>
            <person name="Fitzgerald M."/>
            <person name="Haas B."/>
            <person name="Abouelleil A."/>
            <person name="Alvarado L."/>
            <person name="Arachchi H.M."/>
            <person name="Berlin A."/>
            <person name="Chapman S.B."/>
            <person name="Goldberg J."/>
            <person name="Griggs A."/>
            <person name="Gujja S."/>
            <person name="Hansen M."/>
            <person name="Howarth C."/>
            <person name="Imamovic A."/>
            <person name="Larimer J."/>
            <person name="McCowen C."/>
            <person name="Montmayeur A."/>
            <person name="Murphy C."/>
            <person name="Neiman D."/>
            <person name="Pearson M."/>
            <person name="Priest M."/>
            <person name="Roberts A."/>
            <person name="Saif S."/>
            <person name="Shea T."/>
            <person name="Sisk P."/>
            <person name="Sykes S."/>
            <person name="Wortman J."/>
            <person name="Nusbaum C."/>
            <person name="Birren B."/>
        </authorList>
    </citation>
    <scope>NUCLEOTIDE SEQUENCE [LARGE SCALE GENOMIC DNA]</scope>
    <source>
        <strain evidence="2 3">VS20</strain>
    </source>
</reference>
<keyword evidence="3" id="KW-1185">Reference proteome</keyword>
<evidence type="ECO:0000313" key="2">
    <source>
        <dbReference type="EMBL" id="EQC37091.1"/>
    </source>
</evidence>
<dbReference type="OMA" id="LYINWVQ"/>
<feature type="transmembrane region" description="Helical" evidence="1">
    <location>
        <begin position="75"/>
        <end position="95"/>
    </location>
</feature>
<feature type="transmembrane region" description="Helical" evidence="1">
    <location>
        <begin position="12"/>
        <end position="30"/>
    </location>
</feature>
<dbReference type="PANTHER" id="PTHR36535:SF1">
    <property type="entry name" value="DUF1772 DOMAIN-CONTAINING PROTEIN"/>
    <property type="match status" value="1"/>
</dbReference>
<dbReference type="InParanoid" id="T0QQS3"/>
<accession>T0QQS3</accession>
<protein>
    <recommendedName>
        <fullName evidence="4">DUF1772 domain-containing protein</fullName>
    </recommendedName>
</protein>
<organism evidence="2 3">
    <name type="scientific">Saprolegnia diclina (strain VS20)</name>
    <dbReference type="NCBI Taxonomy" id="1156394"/>
    <lineage>
        <taxon>Eukaryota</taxon>
        <taxon>Sar</taxon>
        <taxon>Stramenopiles</taxon>
        <taxon>Oomycota</taxon>
        <taxon>Saprolegniomycetes</taxon>
        <taxon>Saprolegniales</taxon>
        <taxon>Saprolegniaceae</taxon>
        <taxon>Saprolegnia</taxon>
    </lineage>
</organism>